<keyword evidence="1 7" id="KW-0723">Serine/threonine-protein kinase</keyword>
<organism evidence="9 10">
    <name type="scientific">Pleuronectes platessa</name>
    <name type="common">European plaice</name>
    <dbReference type="NCBI Taxonomy" id="8262"/>
    <lineage>
        <taxon>Eukaryota</taxon>
        <taxon>Metazoa</taxon>
        <taxon>Chordata</taxon>
        <taxon>Craniata</taxon>
        <taxon>Vertebrata</taxon>
        <taxon>Euteleostomi</taxon>
        <taxon>Actinopterygii</taxon>
        <taxon>Neopterygii</taxon>
        <taxon>Teleostei</taxon>
        <taxon>Neoteleostei</taxon>
        <taxon>Acanthomorphata</taxon>
        <taxon>Carangaria</taxon>
        <taxon>Pleuronectiformes</taxon>
        <taxon>Pleuronectoidei</taxon>
        <taxon>Pleuronectidae</taxon>
        <taxon>Pleuronectes</taxon>
    </lineage>
</organism>
<keyword evidence="2" id="KW-0808">Transferase</keyword>
<accession>A0A9N7U0P2</accession>
<dbReference type="Pfam" id="PF00069">
    <property type="entry name" value="Pkinase"/>
    <property type="match status" value="1"/>
</dbReference>
<dbReference type="InterPro" id="IPR000719">
    <property type="entry name" value="Prot_kinase_dom"/>
</dbReference>
<name>A0A9N7U0P2_PLEPL</name>
<evidence type="ECO:0000313" key="10">
    <source>
        <dbReference type="Proteomes" id="UP001153269"/>
    </source>
</evidence>
<gene>
    <name evidence="9" type="ORF">PLEPLA_LOCUS10456</name>
</gene>
<evidence type="ECO:0000256" key="7">
    <source>
        <dbReference type="RuleBase" id="RU000304"/>
    </source>
</evidence>
<dbReference type="EMBL" id="CADEAL010000591">
    <property type="protein sequence ID" value="CAB1422540.1"/>
    <property type="molecule type" value="Genomic_DNA"/>
</dbReference>
<evidence type="ECO:0000256" key="3">
    <source>
        <dbReference type="ARBA" id="ARBA00022741"/>
    </source>
</evidence>
<dbReference type="GO" id="GO:0005634">
    <property type="term" value="C:nucleus"/>
    <property type="evidence" value="ECO:0007669"/>
    <property type="project" value="TreeGrafter"/>
</dbReference>
<dbReference type="PANTHER" id="PTHR24058">
    <property type="entry name" value="DUAL SPECIFICITY PROTEIN KINASE"/>
    <property type="match status" value="1"/>
</dbReference>
<keyword evidence="10" id="KW-1185">Reference proteome</keyword>
<sequence length="470" mass="52816">MPATRHAKNSQLVLTSLLNSGSSSYQVESLLGQGTFGTVVKCKNLDNKSIVAIKMIKLRDDNMKMVNQEVATLKKLKSMDLSKCNIIQWNQYFIDTGHICLEFEHLDRSLLNFMEERKFRPLLVKEIRPIVQQVAQALKHLKAVGIIHADLKLDNIMLVDQLRQPYRVKLIDFGLAHEVSAAVVGSYLQTRPYRSPEILLGNRFTVAIDMWSLGCTAAALYLGALLYPGLGEYEMITFIMETQGQLPVTMLNKGRKTQKYFRRAVNSTSSVWKLMTPDEYRRATGKQPMENRGFKFSSLDHLVDVQPIKTHNSADRVAEISDVNMFVDMLKAMLQLDPNTRATPCEVLEHKFISMHHIASMRKKRSYPSAPLPTSSSRILHLMLGREKPTSPTTQAYFPAPAPSSKKLMSLILKEASREIVTSAREYMIIGTLASVGRIRGPGLLSTIRPARVLRTAPDRGSGSVGTEKR</sequence>
<dbReference type="Gene3D" id="1.10.510.10">
    <property type="entry name" value="Transferase(Phosphotransferase) domain 1"/>
    <property type="match status" value="1"/>
</dbReference>
<evidence type="ECO:0000259" key="8">
    <source>
        <dbReference type="PROSITE" id="PS50011"/>
    </source>
</evidence>
<comment type="caution">
    <text evidence="9">The sequence shown here is derived from an EMBL/GenBank/DDBJ whole genome shotgun (WGS) entry which is preliminary data.</text>
</comment>
<evidence type="ECO:0000256" key="4">
    <source>
        <dbReference type="ARBA" id="ARBA00022777"/>
    </source>
</evidence>
<evidence type="ECO:0000313" key="9">
    <source>
        <dbReference type="EMBL" id="CAB1422540.1"/>
    </source>
</evidence>
<dbReference type="GO" id="GO:0004674">
    <property type="term" value="F:protein serine/threonine kinase activity"/>
    <property type="evidence" value="ECO:0007669"/>
    <property type="project" value="UniProtKB-KW"/>
</dbReference>
<dbReference type="InterPro" id="IPR050494">
    <property type="entry name" value="Ser_Thr_dual-spec_kinase"/>
</dbReference>
<dbReference type="InterPro" id="IPR008271">
    <property type="entry name" value="Ser/Thr_kinase_AS"/>
</dbReference>
<dbReference type="AlphaFoldDB" id="A0A9N7U0P2"/>
<dbReference type="SMART" id="SM00220">
    <property type="entry name" value="S_TKc"/>
    <property type="match status" value="1"/>
</dbReference>
<feature type="binding site" evidence="6">
    <location>
        <position position="54"/>
    </location>
    <ligand>
        <name>ATP</name>
        <dbReference type="ChEBI" id="CHEBI:30616"/>
    </ligand>
</feature>
<keyword evidence="3 6" id="KW-0547">Nucleotide-binding</keyword>
<evidence type="ECO:0000256" key="1">
    <source>
        <dbReference type="ARBA" id="ARBA00022527"/>
    </source>
</evidence>
<dbReference type="GO" id="GO:0004713">
    <property type="term" value="F:protein tyrosine kinase activity"/>
    <property type="evidence" value="ECO:0007669"/>
    <property type="project" value="TreeGrafter"/>
</dbReference>
<dbReference type="PROSITE" id="PS00108">
    <property type="entry name" value="PROTEIN_KINASE_ST"/>
    <property type="match status" value="1"/>
</dbReference>
<dbReference type="PROSITE" id="PS00107">
    <property type="entry name" value="PROTEIN_KINASE_ATP"/>
    <property type="match status" value="1"/>
</dbReference>
<dbReference type="SUPFAM" id="SSF56112">
    <property type="entry name" value="Protein kinase-like (PK-like)"/>
    <property type="match status" value="1"/>
</dbReference>
<keyword evidence="5 6" id="KW-0067">ATP-binding</keyword>
<reference evidence="9" key="1">
    <citation type="submission" date="2020-03" db="EMBL/GenBank/DDBJ databases">
        <authorList>
            <person name="Weist P."/>
        </authorList>
    </citation>
    <scope>NUCLEOTIDE SEQUENCE</scope>
</reference>
<feature type="domain" description="Protein kinase" evidence="8">
    <location>
        <begin position="25"/>
        <end position="353"/>
    </location>
</feature>
<proteinExistence type="inferred from homology"/>
<dbReference type="Proteomes" id="UP001153269">
    <property type="component" value="Unassembled WGS sequence"/>
</dbReference>
<protein>
    <recommendedName>
        <fullName evidence="8">Protein kinase domain-containing protein</fullName>
    </recommendedName>
</protein>
<comment type="similarity">
    <text evidence="7">Belongs to the protein kinase superfamily.</text>
</comment>
<dbReference type="GO" id="GO:0005737">
    <property type="term" value="C:cytoplasm"/>
    <property type="evidence" value="ECO:0007669"/>
    <property type="project" value="TreeGrafter"/>
</dbReference>
<evidence type="ECO:0000256" key="6">
    <source>
        <dbReference type="PROSITE-ProRule" id="PRU10141"/>
    </source>
</evidence>
<dbReference type="PANTHER" id="PTHR24058:SF17">
    <property type="entry name" value="HOMEODOMAIN INTERACTING PROTEIN KINASE, ISOFORM D"/>
    <property type="match status" value="1"/>
</dbReference>
<keyword evidence="4" id="KW-0418">Kinase</keyword>
<dbReference type="Gene3D" id="3.30.200.20">
    <property type="entry name" value="Phosphorylase Kinase, domain 1"/>
    <property type="match status" value="1"/>
</dbReference>
<evidence type="ECO:0000256" key="5">
    <source>
        <dbReference type="ARBA" id="ARBA00022840"/>
    </source>
</evidence>
<dbReference type="GO" id="GO:0005524">
    <property type="term" value="F:ATP binding"/>
    <property type="evidence" value="ECO:0007669"/>
    <property type="project" value="UniProtKB-UniRule"/>
</dbReference>
<dbReference type="InterPro" id="IPR011009">
    <property type="entry name" value="Kinase-like_dom_sf"/>
</dbReference>
<evidence type="ECO:0000256" key="2">
    <source>
        <dbReference type="ARBA" id="ARBA00022679"/>
    </source>
</evidence>
<dbReference type="InterPro" id="IPR017441">
    <property type="entry name" value="Protein_kinase_ATP_BS"/>
</dbReference>
<dbReference type="PROSITE" id="PS50011">
    <property type="entry name" value="PROTEIN_KINASE_DOM"/>
    <property type="match status" value="1"/>
</dbReference>